<dbReference type="GO" id="GO:0015035">
    <property type="term" value="F:protein-disulfide reductase activity"/>
    <property type="evidence" value="ECO:0007669"/>
    <property type="project" value="InterPro"/>
</dbReference>
<keyword evidence="1" id="KW-1133">Transmembrane helix</keyword>
<protein>
    <submittedName>
        <fullName evidence="2">Thiol-disulfide oxidoreductase DCC family protein</fullName>
    </submittedName>
</protein>
<keyword evidence="1" id="KW-0472">Membrane</keyword>
<dbReference type="Proteomes" id="UP000448943">
    <property type="component" value="Unassembled WGS sequence"/>
</dbReference>
<dbReference type="InterPro" id="IPR007263">
    <property type="entry name" value="DCC1-like"/>
</dbReference>
<name>A0A6N9Q0A1_9BACL</name>
<accession>A0A6N9Q0A1</accession>
<dbReference type="PANTHER" id="PTHR33639">
    <property type="entry name" value="THIOL-DISULFIDE OXIDOREDUCTASE DCC"/>
    <property type="match status" value="1"/>
</dbReference>
<dbReference type="PANTHER" id="PTHR33639:SF2">
    <property type="entry name" value="DUF393 DOMAIN-CONTAINING PROTEIN"/>
    <property type="match status" value="1"/>
</dbReference>
<dbReference type="OrthoDB" id="9785438at2"/>
<evidence type="ECO:0000256" key="1">
    <source>
        <dbReference type="SAM" id="Phobius"/>
    </source>
</evidence>
<feature type="transmembrane region" description="Helical" evidence="1">
    <location>
        <begin position="72"/>
        <end position="93"/>
    </location>
</feature>
<dbReference type="EMBL" id="SIJB01000004">
    <property type="protein sequence ID" value="NBI27500.1"/>
    <property type="molecule type" value="Genomic_DNA"/>
</dbReference>
<evidence type="ECO:0000313" key="3">
    <source>
        <dbReference type="Proteomes" id="UP000448943"/>
    </source>
</evidence>
<proteinExistence type="predicted"/>
<dbReference type="AlphaFoldDB" id="A0A6N9Q0A1"/>
<dbReference type="Pfam" id="PF04134">
    <property type="entry name" value="DCC1-like"/>
    <property type="match status" value="1"/>
</dbReference>
<gene>
    <name evidence="2" type="ORF">ERL59_00770</name>
</gene>
<organism evidence="2 3">
    <name type="scientific">Chengkuizengella marina</name>
    <dbReference type="NCBI Taxonomy" id="2507566"/>
    <lineage>
        <taxon>Bacteria</taxon>
        <taxon>Bacillati</taxon>
        <taxon>Bacillota</taxon>
        <taxon>Bacilli</taxon>
        <taxon>Bacillales</taxon>
        <taxon>Paenibacillaceae</taxon>
        <taxon>Chengkuizengella</taxon>
    </lineage>
</organism>
<evidence type="ECO:0000313" key="2">
    <source>
        <dbReference type="EMBL" id="NBI27500.1"/>
    </source>
</evidence>
<comment type="caution">
    <text evidence="2">The sequence shown here is derived from an EMBL/GenBank/DDBJ whole genome shotgun (WGS) entry which is preliminary data.</text>
</comment>
<dbReference type="InterPro" id="IPR052927">
    <property type="entry name" value="DCC_oxidoreductase"/>
</dbReference>
<dbReference type="RefSeq" id="WP_160643516.1">
    <property type="nucleotide sequence ID" value="NZ_SIJB01000004.1"/>
</dbReference>
<sequence length="132" mass="15268">MNKTSILLFDGVCNLCNGVVQFILPRVRGNIKFASLQSNIGQKLLKQYNLNTKEISTIVLIQGNKTYTKSSAALRLCLLLKNLWPILFAFIIIPKSIRDVVYDWIAKNRYRWFGKSEQCLIPSKENREKFLE</sequence>
<reference evidence="2 3" key="1">
    <citation type="submission" date="2019-01" db="EMBL/GenBank/DDBJ databases">
        <title>Chengkuizengella sp. nov., isolated from deep-sea sediment of East Pacific Ocean.</title>
        <authorList>
            <person name="Yang J."/>
            <person name="Lai Q."/>
            <person name="Shao Z."/>
        </authorList>
    </citation>
    <scope>NUCLEOTIDE SEQUENCE [LARGE SCALE GENOMIC DNA]</scope>
    <source>
        <strain evidence="2 3">YPA3-1-1</strain>
    </source>
</reference>
<keyword evidence="3" id="KW-1185">Reference proteome</keyword>
<keyword evidence="1" id="KW-0812">Transmembrane</keyword>